<dbReference type="PANTHER" id="PTHR30006">
    <property type="entry name" value="THIAMINE-BINDING PERIPLASMIC PROTEIN-RELATED"/>
    <property type="match status" value="1"/>
</dbReference>
<dbReference type="SUPFAM" id="SSF53850">
    <property type="entry name" value="Periplasmic binding protein-like II"/>
    <property type="match status" value="1"/>
</dbReference>
<dbReference type="EMBL" id="BNEB01000005">
    <property type="protein sequence ID" value="GHI63310.1"/>
    <property type="molecule type" value="Genomic_DNA"/>
</dbReference>
<evidence type="ECO:0000313" key="3">
    <source>
        <dbReference type="EMBL" id="GHI63310.1"/>
    </source>
</evidence>
<feature type="compositionally biased region" description="Low complexity" evidence="2">
    <location>
        <begin position="53"/>
        <end position="67"/>
    </location>
</feature>
<evidence type="ECO:0000256" key="2">
    <source>
        <dbReference type="SAM" id="MobiDB-lite"/>
    </source>
</evidence>
<protein>
    <submittedName>
        <fullName evidence="3">ABC transporter substrate-binding protein</fullName>
    </submittedName>
</protein>
<sequence>MATPGAVAEPGAGCRVPRVPPQRGLLSMSSLSRRHVLATGAALGAGAFAASTGPAAAAPAGDRGTSASAPRGGGGREETRTLDELYRAALAEGGKLVVYAGGDTPTQQDGTKAAFKARFPELDLTLIVDYSKYHDVRVDNQFATGTLVPDVVQFQTLQDFDRWKQQGRLLHYKPAGFSKVHEAFKDPQGAWVATGVIAFSFLYDTATVGAARRLTPRDLVDPQWKGRIASAYPHDDDAVLYLFSLYARTYGWDWVARFAAQDVQFARGSNSPGEAVFGGRKTIGVGTAGSAVGASPVTFSIADGHPFMAWGQRAAVLEQAKNTTAAKLFLNWQLSTQMQNGSFNGWSVRTDVTPPAGLKPIWEYCNAHVDGFPRFMADRAEVERWKQTFALYFGEVKGDPTPGRLGLHPGA</sequence>
<dbReference type="Proteomes" id="UP000649259">
    <property type="component" value="Unassembled WGS sequence"/>
</dbReference>
<evidence type="ECO:0000313" key="4">
    <source>
        <dbReference type="Proteomes" id="UP000649259"/>
    </source>
</evidence>
<dbReference type="InterPro" id="IPR006311">
    <property type="entry name" value="TAT_signal"/>
</dbReference>
<gene>
    <name evidence="3" type="ORF">Saso_49600</name>
</gene>
<proteinExistence type="predicted"/>
<keyword evidence="4" id="KW-1185">Reference proteome</keyword>
<dbReference type="Gene3D" id="3.40.190.10">
    <property type="entry name" value="Periplasmic binding protein-like II"/>
    <property type="match status" value="2"/>
</dbReference>
<keyword evidence="1" id="KW-0732">Signal</keyword>
<organism evidence="3 4">
    <name type="scientific">Streptomyces asoensis</name>
    <dbReference type="NCBI Taxonomy" id="249586"/>
    <lineage>
        <taxon>Bacteria</taxon>
        <taxon>Bacillati</taxon>
        <taxon>Actinomycetota</taxon>
        <taxon>Actinomycetes</taxon>
        <taxon>Kitasatosporales</taxon>
        <taxon>Streptomycetaceae</taxon>
        <taxon>Streptomyces</taxon>
    </lineage>
</organism>
<comment type="caution">
    <text evidence="3">The sequence shown here is derived from an EMBL/GenBank/DDBJ whole genome shotgun (WGS) entry which is preliminary data.</text>
</comment>
<name>A0ABQ3S5B1_9ACTN</name>
<dbReference type="Pfam" id="PF13343">
    <property type="entry name" value="SBP_bac_6"/>
    <property type="match status" value="1"/>
</dbReference>
<feature type="region of interest" description="Disordered" evidence="2">
    <location>
        <begin position="1"/>
        <end position="21"/>
    </location>
</feature>
<reference evidence="4" key="1">
    <citation type="submission" date="2023-07" db="EMBL/GenBank/DDBJ databases">
        <title>Whole genome shotgun sequence of Streptomyces cacaoi subsp. asoensis NBRC 13813.</title>
        <authorList>
            <person name="Komaki H."/>
            <person name="Tamura T."/>
        </authorList>
    </citation>
    <scope>NUCLEOTIDE SEQUENCE [LARGE SCALE GENOMIC DNA]</scope>
    <source>
        <strain evidence="4">NBRC 13813</strain>
    </source>
</reference>
<feature type="region of interest" description="Disordered" evidence="2">
    <location>
        <begin position="53"/>
        <end position="78"/>
    </location>
</feature>
<dbReference type="PANTHER" id="PTHR30006:SF2">
    <property type="entry name" value="ABC TRANSPORTER SUBSTRATE-BINDING PROTEIN"/>
    <property type="match status" value="1"/>
</dbReference>
<dbReference type="PROSITE" id="PS51318">
    <property type="entry name" value="TAT"/>
    <property type="match status" value="1"/>
</dbReference>
<accession>A0ABQ3S5B1</accession>
<evidence type="ECO:0000256" key="1">
    <source>
        <dbReference type="ARBA" id="ARBA00022729"/>
    </source>
</evidence>